<keyword evidence="2" id="KW-1185">Reference proteome</keyword>
<protein>
    <submittedName>
        <fullName evidence="1">Uncharacterized protein</fullName>
    </submittedName>
</protein>
<proteinExistence type="predicted"/>
<reference evidence="1 2" key="1">
    <citation type="submission" date="2016-01" db="EMBL/GenBank/DDBJ databases">
        <title>The new phylogeny of the genus Mycobacterium.</title>
        <authorList>
            <person name="Tarcisio F."/>
            <person name="Conor M."/>
            <person name="Antonella G."/>
            <person name="Elisabetta G."/>
            <person name="Giulia F.S."/>
            <person name="Sara T."/>
            <person name="Anna F."/>
            <person name="Clotilde B."/>
            <person name="Roberto B."/>
            <person name="Veronica D.S."/>
            <person name="Fabio R."/>
            <person name="Monica P."/>
            <person name="Olivier J."/>
            <person name="Enrico T."/>
            <person name="Nicola S."/>
        </authorList>
    </citation>
    <scope>NUCLEOTIDE SEQUENCE [LARGE SCALE GENOMIC DNA]</scope>
    <source>
        <strain evidence="1 2">CCUG 50187</strain>
    </source>
</reference>
<dbReference type="Proteomes" id="UP000193811">
    <property type="component" value="Unassembled WGS sequence"/>
</dbReference>
<comment type="caution">
    <text evidence="1">The sequence shown here is derived from an EMBL/GenBank/DDBJ whole genome shotgun (WGS) entry which is preliminary data.</text>
</comment>
<accession>A0ABX3UZ31</accession>
<dbReference type="EMBL" id="LQOP01000036">
    <property type="protein sequence ID" value="ORV20185.1"/>
    <property type="molecule type" value="Genomic_DNA"/>
</dbReference>
<name>A0ABX3UZ31_9MYCO</name>
<gene>
    <name evidence="1" type="ORF">AWB98_29230</name>
</gene>
<evidence type="ECO:0000313" key="1">
    <source>
        <dbReference type="EMBL" id="ORV20185.1"/>
    </source>
</evidence>
<evidence type="ECO:0000313" key="2">
    <source>
        <dbReference type="Proteomes" id="UP000193811"/>
    </source>
</evidence>
<organism evidence="1 2">
    <name type="scientific">Mycolicibacterium conceptionense</name>
    <dbReference type="NCBI Taxonomy" id="451644"/>
    <lineage>
        <taxon>Bacteria</taxon>
        <taxon>Bacillati</taxon>
        <taxon>Actinomycetota</taxon>
        <taxon>Actinomycetes</taxon>
        <taxon>Mycobacteriales</taxon>
        <taxon>Mycobacteriaceae</taxon>
        <taxon>Mycolicibacterium</taxon>
    </lineage>
</organism>
<sequence length="92" mass="9791">MGEGPIDTLGAIERGAVLGILSAADEVLATKQLAERQTQALNKVRELHRLRTGRAVGFGDMPDEDFCAECSTVGQHIPYPCPTIRALDEAGA</sequence>